<dbReference type="AlphaFoldDB" id="A0A1B0C9X3"/>
<dbReference type="PANTHER" id="PTHR21436">
    <property type="entry name" value="COILED-COIL DOMAIN-CONTAINING PROTEIN 142"/>
    <property type="match status" value="1"/>
</dbReference>
<dbReference type="EnsemblMetazoa" id="LLOJ000745-RA">
    <property type="protein sequence ID" value="LLOJ000745-PA"/>
    <property type="gene ID" value="LLOJ000745"/>
</dbReference>
<dbReference type="VEuPathDB" id="VectorBase:LLOJ000745"/>
<evidence type="ECO:0000313" key="4">
    <source>
        <dbReference type="EnsemblMetazoa" id="LLOJ000745-PA"/>
    </source>
</evidence>
<sequence length="733" mass="82473">MIFTKLFLFLLLPPPKKEFEELLNQSRRCFDLSCQYQVRLLRLTATSADKNFERSPYKILQCRKARIVRANLKRRHFQLIFIVQHMIRLMLGSAHQTDVILDGALLLCALHNDTTVQLGQSAPQNEGAAVCSNTFAGLQSQPRRIDVGAILQTLSKRRSEQCCLALIGCLLATCRMEMSIPSADSDTSSVEILRALTSHLQSPLGRSASPSRNVATTIPPSDTEDPSGKFFDNLAIEMQQGHTGIESEGNLLLERLIGDEENFQAGILIKCLKLCPSVFDKQSSKEDMVKWINRGTRNLWTQVGSTLEHVVLWWSSAPLACQPPSHTKYLRDWLLMVQPDDAPEPILSTLRGLGETLTMYVTTTTWDKQFRLALVSTTLPIDYSYENSPEFLPLNAAIAAHRATGSVAGSLWCDVLSTLTNFSNSCDQGTIPNELPLVEQIPILHRLDHSIHTMRLWAAEKAKALCADWNMKMFFRVVHRDVGACLEHLRDLRVPQLVPPDPLEVHIQVCVSLRAKLVSEIKINIEKLKQTAAQCIVVLSSVCSTTSLATLSLCFPQVKVWQTEVLQEKASDYVAHFLDEIYLPIVEATKDIEILGLTLKIICEAWLDHIYTKRVKFSKCGALNLLKDFDGVAEWIRASTSVPVEHVETLAKHEVLRMCEGVGRILLRKPEEVISMLPGPQYIKPDPEEMDEKPPLPPEMFVPNQIRWLELRAKNRRALNYFLCICGSGTESY</sequence>
<feature type="compositionally biased region" description="Polar residues" evidence="1">
    <location>
        <begin position="208"/>
        <end position="220"/>
    </location>
</feature>
<dbReference type="Pfam" id="PF14923">
    <property type="entry name" value="CCDC142"/>
    <property type="match status" value="1"/>
</dbReference>
<evidence type="ECO:0000256" key="2">
    <source>
        <dbReference type="SAM" id="SignalP"/>
    </source>
</evidence>
<dbReference type="InterPro" id="IPR055350">
    <property type="entry name" value="CCDC142_C"/>
</dbReference>
<proteinExistence type="predicted"/>
<evidence type="ECO:0000259" key="3">
    <source>
        <dbReference type="Pfam" id="PF14923"/>
    </source>
</evidence>
<keyword evidence="5" id="KW-1185">Reference proteome</keyword>
<feature type="chain" id="PRO_5008405497" description="Coiled-coil protein 142 C-terminal domain-containing protein" evidence="2">
    <location>
        <begin position="19"/>
        <end position="733"/>
    </location>
</feature>
<reference evidence="4" key="1">
    <citation type="submission" date="2020-05" db="UniProtKB">
        <authorList>
            <consortium name="EnsemblMetazoa"/>
        </authorList>
    </citation>
    <scope>IDENTIFICATION</scope>
    <source>
        <strain evidence="4">Jacobina</strain>
    </source>
</reference>
<feature type="signal peptide" evidence="2">
    <location>
        <begin position="1"/>
        <end position="18"/>
    </location>
</feature>
<dbReference type="EMBL" id="AJWK01002981">
    <property type="status" value="NOT_ANNOTATED_CDS"/>
    <property type="molecule type" value="Genomic_DNA"/>
</dbReference>
<evidence type="ECO:0000256" key="1">
    <source>
        <dbReference type="SAM" id="MobiDB-lite"/>
    </source>
</evidence>
<dbReference type="VEuPathDB" id="VectorBase:LLONM1_008084"/>
<dbReference type="PANTHER" id="PTHR21436:SF2">
    <property type="entry name" value="COILED-COIL DOMAIN-CONTAINING PROTEIN 142"/>
    <property type="match status" value="1"/>
</dbReference>
<accession>A0A1B0C9X3</accession>
<feature type="region of interest" description="Disordered" evidence="1">
    <location>
        <begin position="203"/>
        <end position="224"/>
    </location>
</feature>
<dbReference type="InterPro" id="IPR026700">
    <property type="entry name" value="CCDC142"/>
</dbReference>
<dbReference type="Proteomes" id="UP000092461">
    <property type="component" value="Unassembled WGS sequence"/>
</dbReference>
<feature type="domain" description="Coiled-coil protein 142 C-terminal" evidence="3">
    <location>
        <begin position="299"/>
        <end position="671"/>
    </location>
</feature>
<organism evidence="4 5">
    <name type="scientific">Lutzomyia longipalpis</name>
    <name type="common">Sand fly</name>
    <dbReference type="NCBI Taxonomy" id="7200"/>
    <lineage>
        <taxon>Eukaryota</taxon>
        <taxon>Metazoa</taxon>
        <taxon>Ecdysozoa</taxon>
        <taxon>Arthropoda</taxon>
        <taxon>Hexapoda</taxon>
        <taxon>Insecta</taxon>
        <taxon>Pterygota</taxon>
        <taxon>Neoptera</taxon>
        <taxon>Endopterygota</taxon>
        <taxon>Diptera</taxon>
        <taxon>Nematocera</taxon>
        <taxon>Psychodoidea</taxon>
        <taxon>Psychodidae</taxon>
        <taxon>Lutzomyia</taxon>
        <taxon>Lutzomyia</taxon>
    </lineage>
</organism>
<name>A0A1B0C9X3_LUTLO</name>
<keyword evidence="2" id="KW-0732">Signal</keyword>
<evidence type="ECO:0000313" key="5">
    <source>
        <dbReference type="Proteomes" id="UP000092461"/>
    </source>
</evidence>
<protein>
    <recommendedName>
        <fullName evidence="3">Coiled-coil protein 142 C-terminal domain-containing protein</fullName>
    </recommendedName>
</protein>